<evidence type="ECO:0000313" key="2">
    <source>
        <dbReference type="Proteomes" id="UP001189429"/>
    </source>
</evidence>
<reference evidence="1" key="1">
    <citation type="submission" date="2023-10" db="EMBL/GenBank/DDBJ databases">
        <authorList>
            <person name="Chen Y."/>
            <person name="Shah S."/>
            <person name="Dougan E. K."/>
            <person name="Thang M."/>
            <person name="Chan C."/>
        </authorList>
    </citation>
    <scope>NUCLEOTIDE SEQUENCE [LARGE SCALE GENOMIC DNA]</scope>
</reference>
<sequence length="749" mass="82529">MDTCDFPEPQVLVHYPDDAGGVIWHHRILAKKITAVVWIVITPDLELVRHNLLEQRHVVLARNSMFPAAQRAQTYGFDPVPRAELLALRRQAAVQAAILGDDDQDMEIENNAWVIVETDPLRFAQVLSDTEVQQATLGQSKGVALVNGMEVFVERIQTNQLEAWKASRKSGTEDLRVLGYHRDASGRRHLALSEAVSLMRETTFDDWIMPGPRVVKEWLTSIRNGPGDLTSYHGQWVRLSGISEFSAVAHIHYVLCEAVRPAIQTDQLDVTNLLSFVLTMRRICRGETAVSCNPRHPDYGGLDIVLHAPTTEQGQASTNNFTEWVTSRFKDQAAIFRQTRLWNEEQRALQASRGPQDPDAKGLTAEGTARELLATKDLYSQEPKHLAPFDLTKLKVAKDVACGLEQPSFLLLKKKNPGEIRMIVDARQANACHRAPPTARLGSAGALADLDFSVGGGPFDGVGGVVGWGPRGSEADVEDCFFCNFAIDGLSEWFGFDDPLPVAAIRGTCGIAVGAFWDPDMNKMVHADDDVVLYPCMRAMRMGWSWAVLFAQEAVSSMTCRALQPSSSAEPAMVKGRQTVPDLNESNVLGSVYVDNIPVVGRTATLAREARLPICWSCPGVVTHLGTAGIELDLKHGRLRNKASRIWRFDLATRALLARGKMRGEHMGVWLGHAISLLMLARPGYAALSPACLFAESARGKRTALPREVKQEMRIVVGLVWRTEVDLAAPCVPRVYASDSADLGHGLMY</sequence>
<accession>A0ABN9Y9W8</accession>
<keyword evidence="2" id="KW-1185">Reference proteome</keyword>
<evidence type="ECO:0000313" key="1">
    <source>
        <dbReference type="EMBL" id="CAK0907658.1"/>
    </source>
</evidence>
<name>A0ABN9Y9W8_9DINO</name>
<dbReference type="Proteomes" id="UP001189429">
    <property type="component" value="Unassembled WGS sequence"/>
</dbReference>
<gene>
    <name evidence="1" type="ORF">PCOR1329_LOCUS82617</name>
</gene>
<dbReference type="EMBL" id="CAUYUJ010021903">
    <property type="protein sequence ID" value="CAK0907658.1"/>
    <property type="molecule type" value="Genomic_DNA"/>
</dbReference>
<proteinExistence type="predicted"/>
<protein>
    <submittedName>
        <fullName evidence="1">Uncharacterized protein</fullName>
    </submittedName>
</protein>
<organism evidence="1 2">
    <name type="scientific">Prorocentrum cordatum</name>
    <dbReference type="NCBI Taxonomy" id="2364126"/>
    <lineage>
        <taxon>Eukaryota</taxon>
        <taxon>Sar</taxon>
        <taxon>Alveolata</taxon>
        <taxon>Dinophyceae</taxon>
        <taxon>Prorocentrales</taxon>
        <taxon>Prorocentraceae</taxon>
        <taxon>Prorocentrum</taxon>
    </lineage>
</organism>
<comment type="caution">
    <text evidence="1">The sequence shown here is derived from an EMBL/GenBank/DDBJ whole genome shotgun (WGS) entry which is preliminary data.</text>
</comment>